<accession>A0A6I8MGD0</accession>
<evidence type="ECO:0000313" key="2">
    <source>
        <dbReference type="Proteomes" id="UP000423525"/>
    </source>
</evidence>
<dbReference type="AlphaFoldDB" id="A0A6I8MGD0"/>
<dbReference type="KEGG" id="crf:FRC0190_01439"/>
<reference evidence="1 2" key="1">
    <citation type="submission" date="2019-11" db="EMBL/GenBank/DDBJ databases">
        <authorList>
            <person name="Brisse S."/>
        </authorList>
    </citation>
    <scope>NUCLEOTIDE SEQUENCE [LARGE SCALE GENOMIC DNA]</scope>
    <source>
        <strain evidence="1">FRC0190</strain>
    </source>
</reference>
<organism evidence="1 2">
    <name type="scientific">Corynebacterium rouxii</name>
    <dbReference type="NCBI Taxonomy" id="2719119"/>
    <lineage>
        <taxon>Bacteria</taxon>
        <taxon>Bacillati</taxon>
        <taxon>Actinomycetota</taxon>
        <taxon>Actinomycetes</taxon>
        <taxon>Mycobacteriales</taxon>
        <taxon>Corynebacteriaceae</taxon>
        <taxon>Corynebacterium</taxon>
    </lineage>
</organism>
<gene>
    <name evidence="1" type="ORF">FRC0190_01439</name>
</gene>
<proteinExistence type="predicted"/>
<protein>
    <submittedName>
        <fullName evidence="1">Uncharacterized protein</fullName>
    </submittedName>
</protein>
<evidence type="ECO:0000313" key="1">
    <source>
        <dbReference type="EMBL" id="VZH85480.1"/>
    </source>
</evidence>
<name>A0A6I8MGD0_9CORY</name>
<dbReference type="Proteomes" id="UP000423525">
    <property type="component" value="Chromosome"/>
</dbReference>
<sequence length="56" mass="5994">MKGSANDCACGFATPTGDAWIVEVTIPKNSLNMRLEESHKSDRASPLINNALIAFS</sequence>
<dbReference type="EMBL" id="LR738855">
    <property type="protein sequence ID" value="VZH85480.1"/>
    <property type="molecule type" value="Genomic_DNA"/>
</dbReference>